<keyword evidence="5" id="KW-0808">Transferase</keyword>
<evidence type="ECO:0000256" key="4">
    <source>
        <dbReference type="ARBA" id="ARBA00013244"/>
    </source>
</evidence>
<dbReference type="GO" id="GO:0004144">
    <property type="term" value="F:diacylglycerol O-acyltransferase activity"/>
    <property type="evidence" value="ECO:0007669"/>
    <property type="project" value="UniProtKB-EC"/>
</dbReference>
<evidence type="ECO:0000256" key="3">
    <source>
        <dbReference type="ARBA" id="ARBA00012820"/>
    </source>
</evidence>
<dbReference type="InterPro" id="IPR006311">
    <property type="entry name" value="TAT_signal"/>
</dbReference>
<comment type="similarity">
    <text evidence="2">Belongs to the mycobacterial A85 antigen family.</text>
</comment>
<dbReference type="Gene3D" id="3.40.50.1820">
    <property type="entry name" value="alpha/beta hydrolase"/>
    <property type="match status" value="1"/>
</dbReference>
<keyword evidence="9" id="KW-0732">Signal</keyword>
<comment type="caution">
    <text evidence="10">The sequence shown here is derived from an EMBL/GenBank/DDBJ whole genome shotgun (WGS) entry which is preliminary data.</text>
</comment>
<dbReference type="EC" id="2.3.1.122" evidence="3"/>
<organism evidence="10 11">
    <name type="scientific">Arachnia propionica</name>
    <dbReference type="NCBI Taxonomy" id="1750"/>
    <lineage>
        <taxon>Bacteria</taxon>
        <taxon>Bacillati</taxon>
        <taxon>Actinomycetota</taxon>
        <taxon>Actinomycetes</taxon>
        <taxon>Propionibacteriales</taxon>
        <taxon>Propionibacteriaceae</taxon>
        <taxon>Arachnia</taxon>
    </lineage>
</organism>
<evidence type="ECO:0000256" key="7">
    <source>
        <dbReference type="ARBA" id="ARBA00032572"/>
    </source>
</evidence>
<evidence type="ECO:0000313" key="11">
    <source>
        <dbReference type="Proteomes" id="UP000280935"/>
    </source>
</evidence>
<feature type="chain" id="PRO_5039189255" description="Acyl-CoA:diacylglycerol acyltransferase" evidence="9">
    <location>
        <begin position="39"/>
        <end position="339"/>
    </location>
</feature>
<dbReference type="PANTHER" id="PTHR48098">
    <property type="entry name" value="ENTEROCHELIN ESTERASE-RELATED"/>
    <property type="match status" value="1"/>
</dbReference>
<dbReference type="PANTHER" id="PTHR48098:SF1">
    <property type="entry name" value="DIACYLGLYCEROL ACYLTRANSFERASE_MYCOLYLTRANSFERASE AG85A"/>
    <property type="match status" value="1"/>
</dbReference>
<dbReference type="InterPro" id="IPR029058">
    <property type="entry name" value="AB_hydrolase_fold"/>
</dbReference>
<comment type="catalytic activity">
    <reaction evidence="8">
        <text>an acyl-CoA + a 1,2-diacyl-sn-glycerol = a triacyl-sn-glycerol + CoA</text>
        <dbReference type="Rhea" id="RHEA:10868"/>
        <dbReference type="ChEBI" id="CHEBI:17815"/>
        <dbReference type="ChEBI" id="CHEBI:57287"/>
        <dbReference type="ChEBI" id="CHEBI:58342"/>
        <dbReference type="ChEBI" id="CHEBI:64615"/>
        <dbReference type="EC" id="2.3.1.20"/>
    </reaction>
</comment>
<protein>
    <recommendedName>
        <fullName evidence="7">Acyl-CoA:diacylglycerol acyltransferase</fullName>
        <ecNumber evidence="3">2.3.1.122</ecNumber>
        <ecNumber evidence="4">2.3.1.20</ecNumber>
    </recommendedName>
</protein>
<evidence type="ECO:0000256" key="6">
    <source>
        <dbReference type="ARBA" id="ARBA00023315"/>
    </source>
</evidence>
<dbReference type="PROSITE" id="PS51318">
    <property type="entry name" value="TAT"/>
    <property type="match status" value="1"/>
</dbReference>
<reference evidence="10 11" key="1">
    <citation type="submission" date="2018-11" db="EMBL/GenBank/DDBJ databases">
        <title>Genomes From Bacteria Associated with the Canine Oral Cavity: a Test Case for Automated Genome-Based Taxonomic Assignment.</title>
        <authorList>
            <person name="Coil D.A."/>
            <person name="Jospin G."/>
            <person name="Darling A.E."/>
            <person name="Wallis C."/>
            <person name="Davis I.J."/>
            <person name="Harris S."/>
            <person name="Eisen J.A."/>
            <person name="Holcombe L.J."/>
            <person name="O'Flynn C."/>
        </authorList>
    </citation>
    <scope>NUCLEOTIDE SEQUENCE [LARGE SCALE GENOMIC DNA]</scope>
    <source>
        <strain evidence="10 11">OH2822_COT-296</strain>
    </source>
</reference>
<sequence length="339" mass="37362">MSSNRLIKRRGFLGTTGLVAASALGVGAAGLAASPARADLRGEPTVIEDGPRFKVFQFNSTSISAQVKPAARVMVMLPTGYHDSGKRYPVLYLLHGGFGDHLWFRNWGIEELVNNKEIIVVMPDGGIAGWYSNPASTSIIVGRRHWETFHMNELLPWVEANFRTHAEYAGRAVSGFSMGGFGALKYTAKYYGHFASVSSHSGPASLRRDGGRVAHYINGTGLAEFGRTTYGVPWREDLVSADNPVERIESYRNKRIFLVAGQDRSPLFDGRINPGSIDQNVLDSLQEQHVADGQREFGDLLNQAGIPHTRYEEPGGHFVRKHRMQEDIDGIVAHLKRAS</sequence>
<dbReference type="Proteomes" id="UP000280935">
    <property type="component" value="Unassembled WGS sequence"/>
</dbReference>
<dbReference type="SUPFAM" id="SSF53474">
    <property type="entry name" value="alpha/beta-Hydrolases"/>
    <property type="match status" value="1"/>
</dbReference>
<evidence type="ECO:0000256" key="8">
    <source>
        <dbReference type="ARBA" id="ARBA00048109"/>
    </source>
</evidence>
<dbReference type="InterPro" id="IPR050583">
    <property type="entry name" value="Mycobacterial_A85_antigen"/>
</dbReference>
<accession>A0A3P1WS73</accession>
<dbReference type="EMBL" id="RQYT01000029">
    <property type="protein sequence ID" value="RRD48816.1"/>
    <property type="molecule type" value="Genomic_DNA"/>
</dbReference>
<comment type="catalytic activity">
    <reaction evidence="1">
        <text>2 alpha,alpha'-trehalose 6-mycolate = alpha,alpha'-trehalose 6,6'-bismycolate + alpha,alpha-trehalose</text>
        <dbReference type="Rhea" id="RHEA:23472"/>
        <dbReference type="ChEBI" id="CHEBI:16551"/>
        <dbReference type="ChEBI" id="CHEBI:18195"/>
        <dbReference type="ChEBI" id="CHEBI:18234"/>
        <dbReference type="EC" id="2.3.1.122"/>
    </reaction>
</comment>
<feature type="signal peptide" evidence="9">
    <location>
        <begin position="1"/>
        <end position="38"/>
    </location>
</feature>
<evidence type="ECO:0000256" key="5">
    <source>
        <dbReference type="ARBA" id="ARBA00022679"/>
    </source>
</evidence>
<dbReference type="OrthoDB" id="4527292at2"/>
<evidence type="ECO:0000256" key="9">
    <source>
        <dbReference type="SAM" id="SignalP"/>
    </source>
</evidence>
<keyword evidence="6" id="KW-0012">Acyltransferase</keyword>
<dbReference type="RefSeq" id="WP_125228523.1">
    <property type="nucleotide sequence ID" value="NZ_RQYT01000029.1"/>
</dbReference>
<dbReference type="Pfam" id="PF00756">
    <property type="entry name" value="Esterase"/>
    <property type="match status" value="1"/>
</dbReference>
<dbReference type="EC" id="2.3.1.20" evidence="4"/>
<dbReference type="InterPro" id="IPR000801">
    <property type="entry name" value="Esterase-like"/>
</dbReference>
<evidence type="ECO:0000313" key="10">
    <source>
        <dbReference type="EMBL" id="RRD48816.1"/>
    </source>
</evidence>
<evidence type="ECO:0000256" key="1">
    <source>
        <dbReference type="ARBA" id="ARBA00000697"/>
    </source>
</evidence>
<name>A0A3P1WS73_9ACTN</name>
<gene>
    <name evidence="10" type="ORF">EII35_11015</name>
</gene>
<evidence type="ECO:0000256" key="2">
    <source>
        <dbReference type="ARBA" id="ARBA00005874"/>
    </source>
</evidence>
<dbReference type="GO" id="GO:0050348">
    <property type="term" value="F:trehalose O-mycolyltransferase activity"/>
    <property type="evidence" value="ECO:0007669"/>
    <property type="project" value="UniProtKB-EC"/>
</dbReference>
<dbReference type="AlphaFoldDB" id="A0A3P1WS73"/>
<proteinExistence type="inferred from homology"/>